<dbReference type="AlphaFoldDB" id="A0A1M4T6F5"/>
<dbReference type="Proteomes" id="UP000184406">
    <property type="component" value="Unassembled WGS sequence"/>
</dbReference>
<dbReference type="Gene3D" id="3.30.2310.20">
    <property type="entry name" value="RelE-like"/>
    <property type="match status" value="1"/>
</dbReference>
<sequence>MGLEIFWTGFAEDQLHCIFKHYQKKAGNRIAKKLVDGIFNEPSKLKIQPEIGQIEELLRDRELGFRYLIYKKNYKIIYWINEDENRVEIIDVFDVRQYPLKIRRSQ</sequence>
<dbReference type="SUPFAM" id="SSF143011">
    <property type="entry name" value="RelE-like"/>
    <property type="match status" value="1"/>
</dbReference>
<reference evidence="2" key="1">
    <citation type="submission" date="2016-11" db="EMBL/GenBank/DDBJ databases">
        <authorList>
            <person name="Varghese N."/>
            <person name="Submissions S."/>
        </authorList>
    </citation>
    <scope>NUCLEOTIDE SEQUENCE [LARGE SCALE GENOMIC DNA]</scope>
    <source>
        <strain evidence="2">DSM 17539</strain>
    </source>
</reference>
<dbReference type="OrthoDB" id="1031021at2"/>
<evidence type="ECO:0000313" key="1">
    <source>
        <dbReference type="EMBL" id="SHE40031.1"/>
    </source>
</evidence>
<dbReference type="RefSeq" id="WP_072859854.1">
    <property type="nucleotide sequence ID" value="NZ_FQUX01000001.1"/>
</dbReference>
<organism evidence="1 2">
    <name type="scientific">Arenibacter palladensis</name>
    <dbReference type="NCBI Taxonomy" id="237373"/>
    <lineage>
        <taxon>Bacteria</taxon>
        <taxon>Pseudomonadati</taxon>
        <taxon>Bacteroidota</taxon>
        <taxon>Flavobacteriia</taxon>
        <taxon>Flavobacteriales</taxon>
        <taxon>Flavobacteriaceae</taxon>
        <taxon>Arenibacter</taxon>
    </lineage>
</organism>
<evidence type="ECO:0000313" key="2">
    <source>
        <dbReference type="Proteomes" id="UP000184406"/>
    </source>
</evidence>
<gene>
    <name evidence="1" type="ORF">SAMN03080594_101159</name>
</gene>
<accession>A0A1M4T6F5</accession>
<name>A0A1M4T6F5_9FLAO</name>
<dbReference type="EMBL" id="FQUX01000001">
    <property type="protein sequence ID" value="SHE40031.1"/>
    <property type="molecule type" value="Genomic_DNA"/>
</dbReference>
<keyword evidence="2" id="KW-1185">Reference proteome</keyword>
<protein>
    <submittedName>
        <fullName evidence="1">Plasmid stabilization system protein ParE</fullName>
    </submittedName>
</protein>
<proteinExistence type="predicted"/>
<dbReference type="InterPro" id="IPR035093">
    <property type="entry name" value="RelE/ParE_toxin_dom_sf"/>
</dbReference>